<dbReference type="PROSITE" id="PS51000">
    <property type="entry name" value="HTH_DEOR_2"/>
    <property type="match status" value="1"/>
</dbReference>
<dbReference type="STRING" id="1324314.BVG16_25780"/>
<dbReference type="OrthoDB" id="9815009at2"/>
<organism evidence="4 5">
    <name type="scientific">Paenibacillus selenitireducens</name>
    <dbReference type="NCBI Taxonomy" id="1324314"/>
    <lineage>
        <taxon>Bacteria</taxon>
        <taxon>Bacillati</taxon>
        <taxon>Bacillota</taxon>
        <taxon>Bacilli</taxon>
        <taxon>Bacillales</taxon>
        <taxon>Paenibacillaceae</taxon>
        <taxon>Paenibacillus</taxon>
    </lineage>
</organism>
<dbReference type="Proteomes" id="UP000190188">
    <property type="component" value="Unassembled WGS sequence"/>
</dbReference>
<dbReference type="InterPro" id="IPR036388">
    <property type="entry name" value="WH-like_DNA-bd_sf"/>
</dbReference>
<reference evidence="4 5" key="1">
    <citation type="submission" date="2017-01" db="EMBL/GenBank/DDBJ databases">
        <title>Genome analysis of Paenibacillus selenitrireducens ES3-24.</title>
        <authorList>
            <person name="Xu D."/>
            <person name="Yao R."/>
            <person name="Zheng S."/>
        </authorList>
    </citation>
    <scope>NUCLEOTIDE SEQUENCE [LARGE SCALE GENOMIC DNA]</scope>
    <source>
        <strain evidence="4 5">ES3-24</strain>
    </source>
</reference>
<comment type="caution">
    <text evidence="4">The sequence shown here is derived from an EMBL/GenBank/DDBJ whole genome shotgun (WGS) entry which is preliminary data.</text>
</comment>
<gene>
    <name evidence="4" type="ORF">BVG16_25780</name>
</gene>
<dbReference type="EMBL" id="MSZX01000012">
    <property type="protein sequence ID" value="OPA74157.1"/>
    <property type="molecule type" value="Genomic_DNA"/>
</dbReference>
<dbReference type="InterPro" id="IPR026881">
    <property type="entry name" value="WYL_dom"/>
</dbReference>
<evidence type="ECO:0000256" key="1">
    <source>
        <dbReference type="ARBA" id="ARBA00023015"/>
    </source>
</evidence>
<dbReference type="PANTHER" id="PTHR34580">
    <property type="match status" value="1"/>
</dbReference>
<evidence type="ECO:0000259" key="3">
    <source>
        <dbReference type="PROSITE" id="PS51000"/>
    </source>
</evidence>
<dbReference type="AlphaFoldDB" id="A0A1T2X2U0"/>
<keyword evidence="1" id="KW-0805">Transcription regulation</keyword>
<proteinExistence type="predicted"/>
<feature type="domain" description="HTH deoR-type" evidence="3">
    <location>
        <begin position="3"/>
        <end position="59"/>
    </location>
</feature>
<dbReference type="PANTHER" id="PTHR34580:SF9">
    <property type="entry name" value="SLL5097 PROTEIN"/>
    <property type="match status" value="1"/>
</dbReference>
<dbReference type="SUPFAM" id="SSF46785">
    <property type="entry name" value="Winged helix' DNA-binding domain"/>
    <property type="match status" value="1"/>
</dbReference>
<keyword evidence="5" id="KW-1185">Reference proteome</keyword>
<evidence type="ECO:0000313" key="4">
    <source>
        <dbReference type="EMBL" id="OPA74157.1"/>
    </source>
</evidence>
<accession>A0A1T2X2U0</accession>
<evidence type="ECO:0000256" key="2">
    <source>
        <dbReference type="ARBA" id="ARBA00023163"/>
    </source>
</evidence>
<dbReference type="InterPro" id="IPR013196">
    <property type="entry name" value="HTH_11"/>
</dbReference>
<dbReference type="Gene3D" id="1.10.10.10">
    <property type="entry name" value="Winged helix-like DNA-binding domain superfamily/Winged helix DNA-binding domain"/>
    <property type="match status" value="1"/>
</dbReference>
<dbReference type="InterPro" id="IPR051534">
    <property type="entry name" value="CBASS_pafABC_assoc_protein"/>
</dbReference>
<dbReference type="Pfam" id="PF08279">
    <property type="entry name" value="HTH_11"/>
    <property type="match status" value="1"/>
</dbReference>
<dbReference type="InterPro" id="IPR001034">
    <property type="entry name" value="DeoR_HTH"/>
</dbReference>
<name>A0A1T2X2U0_9BACL</name>
<evidence type="ECO:0000313" key="5">
    <source>
        <dbReference type="Proteomes" id="UP000190188"/>
    </source>
</evidence>
<dbReference type="GO" id="GO:0003700">
    <property type="term" value="F:DNA-binding transcription factor activity"/>
    <property type="evidence" value="ECO:0007669"/>
    <property type="project" value="InterPro"/>
</dbReference>
<keyword evidence="2" id="KW-0804">Transcription</keyword>
<dbReference type="Pfam" id="PF13280">
    <property type="entry name" value="WYL"/>
    <property type="match status" value="1"/>
</dbReference>
<dbReference type="InterPro" id="IPR036390">
    <property type="entry name" value="WH_DNA-bd_sf"/>
</dbReference>
<dbReference type="RefSeq" id="WP_078502072.1">
    <property type="nucleotide sequence ID" value="NZ_MSZX01000012.1"/>
</dbReference>
<protein>
    <submittedName>
        <fullName evidence="4">Transcriptional regulator</fullName>
    </submittedName>
</protein>
<sequence length="315" mass="37329">MNKSERLNDMIRYLNGREFFNLNDLKEKYKISKSTALRDIDSLEQLGMPIFAEHGRHGRYGILKNRLLSPITFTMDEVYALYFAMLTLESYQSTPFHLSVNRLNEKFESCLSQKQIEQIRKMKKVLQFEMYTHRHASRFLDLILKSILNESSCTIQYSKNNKKKSHRVQFFKISAKFGQWYAAGIELHTNQYRVFRCDRITAIAEENMKSPFSVDELISRALEIYRSKSSIDFEVEILEQAKDIFYKEHYPSMKIENGNRTVISGFYNPGEESFIADYFMKYGNHVISVKPESLKQLIQERIEQLLHHYRTLENE</sequence>
<dbReference type="PROSITE" id="PS52050">
    <property type="entry name" value="WYL"/>
    <property type="match status" value="1"/>
</dbReference>